<dbReference type="EMBL" id="KN610377">
    <property type="protein sequence ID" value="KHJ77828.1"/>
    <property type="molecule type" value="Genomic_DNA"/>
</dbReference>
<dbReference type="GO" id="GO:0005615">
    <property type="term" value="C:extracellular space"/>
    <property type="evidence" value="ECO:0007669"/>
    <property type="project" value="TreeGrafter"/>
</dbReference>
<dbReference type="InterPro" id="IPR001611">
    <property type="entry name" value="Leu-rich_rpt"/>
</dbReference>
<name>A0A0B1RXN4_OESDE</name>
<dbReference type="PANTHER" id="PTHR45712:SF22">
    <property type="entry name" value="INSULIN-LIKE GROWTH FACTOR-BINDING PROTEIN COMPLEX ACID LABILE SUBUNIT"/>
    <property type="match status" value="1"/>
</dbReference>
<evidence type="ECO:0000313" key="4">
    <source>
        <dbReference type="Proteomes" id="UP000053660"/>
    </source>
</evidence>
<reference evidence="3 4" key="1">
    <citation type="submission" date="2014-03" db="EMBL/GenBank/DDBJ databases">
        <title>Draft genome of the hookworm Oesophagostomum dentatum.</title>
        <authorList>
            <person name="Mitreva M."/>
        </authorList>
    </citation>
    <scope>NUCLEOTIDE SEQUENCE [LARGE SCALE GENOMIC DNA]</scope>
    <source>
        <strain evidence="3 4">OD-Hann</strain>
    </source>
</reference>
<proteinExistence type="predicted"/>
<dbReference type="OrthoDB" id="10022853at2759"/>
<keyword evidence="1" id="KW-0433">Leucine-rich repeat</keyword>
<evidence type="ECO:0000313" key="3">
    <source>
        <dbReference type="EMBL" id="KHJ77828.1"/>
    </source>
</evidence>
<dbReference type="InterPro" id="IPR003591">
    <property type="entry name" value="Leu-rich_rpt_typical-subtyp"/>
</dbReference>
<feature type="non-terminal residue" evidence="3">
    <location>
        <position position="143"/>
    </location>
</feature>
<keyword evidence="2" id="KW-0677">Repeat</keyword>
<evidence type="ECO:0000256" key="1">
    <source>
        <dbReference type="ARBA" id="ARBA00022614"/>
    </source>
</evidence>
<sequence length="143" mass="16193">MPALETLLLDNNRIEGIDRSAFHRIARIETLSLSHNQLKSFSCEQLGSVQTIYNLNIAHNRIAQIDLTCILRSLVRLDLGHNFSETIRKNMMDGADRLLEITLRNNGILELQGHTFSCCPKLSVIDLSHNHLKTIQKGAFTDQ</sequence>
<dbReference type="SUPFAM" id="SSF52058">
    <property type="entry name" value="L domain-like"/>
    <property type="match status" value="1"/>
</dbReference>
<dbReference type="Proteomes" id="UP000053660">
    <property type="component" value="Unassembled WGS sequence"/>
</dbReference>
<dbReference type="Gene3D" id="3.80.10.10">
    <property type="entry name" value="Ribonuclease Inhibitor"/>
    <property type="match status" value="2"/>
</dbReference>
<protein>
    <submittedName>
        <fullName evidence="3">Leucine Rich repeat-containing domain protein</fullName>
    </submittedName>
</protein>
<dbReference type="PANTHER" id="PTHR45712">
    <property type="entry name" value="AGAP008170-PA"/>
    <property type="match status" value="1"/>
</dbReference>
<dbReference type="AlphaFoldDB" id="A0A0B1RXN4"/>
<evidence type="ECO:0000256" key="2">
    <source>
        <dbReference type="ARBA" id="ARBA00022737"/>
    </source>
</evidence>
<organism evidence="3 4">
    <name type="scientific">Oesophagostomum dentatum</name>
    <name type="common">Nodular worm</name>
    <dbReference type="NCBI Taxonomy" id="61180"/>
    <lineage>
        <taxon>Eukaryota</taxon>
        <taxon>Metazoa</taxon>
        <taxon>Ecdysozoa</taxon>
        <taxon>Nematoda</taxon>
        <taxon>Chromadorea</taxon>
        <taxon>Rhabditida</taxon>
        <taxon>Rhabditina</taxon>
        <taxon>Rhabditomorpha</taxon>
        <taxon>Strongyloidea</taxon>
        <taxon>Strongylidae</taxon>
        <taxon>Oesophagostomum</taxon>
    </lineage>
</organism>
<keyword evidence="4" id="KW-1185">Reference proteome</keyword>
<gene>
    <name evidence="3" type="ORF">OESDEN_22552</name>
</gene>
<dbReference type="Pfam" id="PF13855">
    <property type="entry name" value="LRR_8"/>
    <property type="match status" value="2"/>
</dbReference>
<dbReference type="InterPro" id="IPR032675">
    <property type="entry name" value="LRR_dom_sf"/>
</dbReference>
<dbReference type="SMART" id="SM00369">
    <property type="entry name" value="LRR_TYP"/>
    <property type="match status" value="4"/>
</dbReference>
<dbReference type="InterPro" id="IPR050333">
    <property type="entry name" value="SLRP"/>
</dbReference>
<accession>A0A0B1RXN4</accession>